<reference evidence="1" key="1">
    <citation type="submission" date="2021-06" db="EMBL/GenBank/DDBJ databases">
        <authorList>
            <person name="Hodson N. C."/>
            <person name="Mongue J. A."/>
            <person name="Jaron S. K."/>
        </authorList>
    </citation>
    <scope>NUCLEOTIDE SEQUENCE</scope>
</reference>
<gene>
    <name evidence="1" type="ORF">AFUS01_LOCUS31072</name>
</gene>
<comment type="caution">
    <text evidence="1">The sequence shown here is derived from an EMBL/GenBank/DDBJ whole genome shotgun (WGS) entry which is preliminary data.</text>
</comment>
<protein>
    <submittedName>
        <fullName evidence="1">Uncharacterized protein</fullName>
    </submittedName>
</protein>
<feature type="non-terminal residue" evidence="1">
    <location>
        <position position="1"/>
    </location>
</feature>
<evidence type="ECO:0000313" key="2">
    <source>
        <dbReference type="Proteomes" id="UP000708208"/>
    </source>
</evidence>
<dbReference type="EMBL" id="CAJVCH010486945">
    <property type="protein sequence ID" value="CAG7820695.1"/>
    <property type="molecule type" value="Genomic_DNA"/>
</dbReference>
<dbReference type="AlphaFoldDB" id="A0A8J2KSV9"/>
<organism evidence="1 2">
    <name type="scientific">Allacma fusca</name>
    <dbReference type="NCBI Taxonomy" id="39272"/>
    <lineage>
        <taxon>Eukaryota</taxon>
        <taxon>Metazoa</taxon>
        <taxon>Ecdysozoa</taxon>
        <taxon>Arthropoda</taxon>
        <taxon>Hexapoda</taxon>
        <taxon>Collembola</taxon>
        <taxon>Symphypleona</taxon>
        <taxon>Sminthuridae</taxon>
        <taxon>Allacma</taxon>
    </lineage>
</organism>
<accession>A0A8J2KSV9</accession>
<proteinExistence type="predicted"/>
<sequence length="84" mass="9474">ERLKLLPDVDGQRFSGIGIASSGYGQLMVTQPECDLKTSEVANPLAVNLVRGRHAEYARGMLLTRFKSWGKEQSHVIFSIWQRK</sequence>
<name>A0A8J2KSV9_9HEXA</name>
<evidence type="ECO:0000313" key="1">
    <source>
        <dbReference type="EMBL" id="CAG7820695.1"/>
    </source>
</evidence>
<dbReference type="Proteomes" id="UP000708208">
    <property type="component" value="Unassembled WGS sequence"/>
</dbReference>
<keyword evidence="2" id="KW-1185">Reference proteome</keyword>